<evidence type="ECO:0000313" key="1">
    <source>
        <dbReference type="EMBL" id="PZF81168.1"/>
    </source>
</evidence>
<evidence type="ECO:0000313" key="2">
    <source>
        <dbReference type="Proteomes" id="UP000248764"/>
    </source>
</evidence>
<dbReference type="EMBL" id="POTW01000064">
    <property type="protein sequence ID" value="PZF81168.1"/>
    <property type="molecule type" value="Genomic_DNA"/>
</dbReference>
<reference evidence="1 2" key="1">
    <citation type="submission" date="2018-01" db="EMBL/GenBank/DDBJ databases">
        <title>Draft genome sequence of Jiangella sp. GTF31.</title>
        <authorList>
            <person name="Sahin N."/>
            <person name="Ay H."/>
            <person name="Saygin H."/>
        </authorList>
    </citation>
    <scope>NUCLEOTIDE SEQUENCE [LARGE SCALE GENOMIC DNA]</scope>
    <source>
        <strain evidence="1 2">GTF31</strain>
    </source>
</reference>
<protein>
    <submittedName>
        <fullName evidence="1">Alpha/beta hydrolase</fullName>
    </submittedName>
</protein>
<sequence>MRYVIVPGINGSGPEHWQSHWEAALGSRAVRIAPASWDEPDASDWRRAVGAAEPRASVLVAHSLGCLAAASWLVRAGAGDRPLGAFLVAPPDRDGPRFPAAAATFTAPASPLPVPAVVVASSDDPYSDLDRAAGLARTWGATFVGVGPRGHLNDASGVGAWAAGRALLAEFTAGLPS</sequence>
<keyword evidence="1" id="KW-0378">Hydrolase</keyword>
<dbReference type="Proteomes" id="UP000248764">
    <property type="component" value="Unassembled WGS sequence"/>
</dbReference>
<dbReference type="SUPFAM" id="SSF53474">
    <property type="entry name" value="alpha/beta-Hydrolases"/>
    <property type="match status" value="1"/>
</dbReference>
<comment type="caution">
    <text evidence="1">The sequence shown here is derived from an EMBL/GenBank/DDBJ whole genome shotgun (WGS) entry which is preliminary data.</text>
</comment>
<accession>A0A2W2BLK8</accession>
<dbReference type="Pfam" id="PF06821">
    <property type="entry name" value="Ser_hydrolase"/>
    <property type="match status" value="1"/>
</dbReference>
<dbReference type="InterPro" id="IPR010662">
    <property type="entry name" value="RBBP9/YdeN"/>
</dbReference>
<gene>
    <name evidence="1" type="ORF">C1I92_22230</name>
</gene>
<dbReference type="AlphaFoldDB" id="A0A2W2BLK8"/>
<keyword evidence="2" id="KW-1185">Reference proteome</keyword>
<proteinExistence type="predicted"/>
<name>A0A2W2BLK8_9ACTN</name>
<organism evidence="1 2">
    <name type="scientific">Jiangella anatolica</name>
    <dbReference type="NCBI Taxonomy" id="2670374"/>
    <lineage>
        <taxon>Bacteria</taxon>
        <taxon>Bacillati</taxon>
        <taxon>Actinomycetota</taxon>
        <taxon>Actinomycetes</taxon>
        <taxon>Jiangellales</taxon>
        <taxon>Jiangellaceae</taxon>
        <taxon>Jiangella</taxon>
    </lineage>
</organism>
<dbReference type="InterPro" id="IPR029058">
    <property type="entry name" value="AB_hydrolase_fold"/>
</dbReference>
<dbReference type="GO" id="GO:0016787">
    <property type="term" value="F:hydrolase activity"/>
    <property type="evidence" value="ECO:0007669"/>
    <property type="project" value="UniProtKB-KW"/>
</dbReference>
<dbReference type="RefSeq" id="WP_111256844.1">
    <property type="nucleotide sequence ID" value="NZ_POTW01000064.1"/>
</dbReference>
<dbReference type="Gene3D" id="3.40.50.1820">
    <property type="entry name" value="alpha/beta hydrolase"/>
    <property type="match status" value="1"/>
</dbReference>